<dbReference type="Proteomes" id="UP000549394">
    <property type="component" value="Unassembled WGS sequence"/>
</dbReference>
<dbReference type="AlphaFoldDB" id="A0A7I8WEE0"/>
<gene>
    <name evidence="2" type="ORF">DGYR_LOCUS13779</name>
</gene>
<dbReference type="InterPro" id="IPR051941">
    <property type="entry name" value="BG_Antigen-Binding_Lectin"/>
</dbReference>
<dbReference type="Gene3D" id="2.60.120.260">
    <property type="entry name" value="Galactose-binding domain-like"/>
    <property type="match status" value="1"/>
</dbReference>
<sequence length="375" mass="42440">MDKFLVILVAMLVKNIYTLENIARGKEAFQSSTTFHINHKLANFATDSNIVIDDGVSGYECAKTHSTVDEFSWFAVDLENIYKVERVCLLNGMNSNYLNNFEITVGNVTEVGNNFCARVIPPIEKSTSTSFSEYECLTCADNAVGSFVLLKKTVVNSAIMLCDIIVEGKFIRDRDLHLKNVYITVKSIPDTYYDPNNLMCKKNVTSPNHRPYTAIVMWCDDIYSGNYLLISQRPDSDSIKLALALTEIYIYAKKFDKSEQYDNIQDMTHQCQTKSPSPGVSLTLVNHNELIGKMCLAELIGENITQSDIIILSRNELNANVMGLFQPLKLSNEDGDIDYGKSVFLTCQNCGYYIDFYHFGEIMNCFQQVHLYSLE</sequence>
<feature type="signal peptide" evidence="1">
    <location>
        <begin position="1"/>
        <end position="18"/>
    </location>
</feature>
<reference evidence="2 3" key="1">
    <citation type="submission" date="2020-08" db="EMBL/GenBank/DDBJ databases">
        <authorList>
            <person name="Hejnol A."/>
        </authorList>
    </citation>
    <scope>NUCLEOTIDE SEQUENCE [LARGE SCALE GENOMIC DNA]</scope>
</reference>
<dbReference type="PANTHER" id="PTHR45713:SF15">
    <property type="entry name" value="F5_8 TYPE C DOMAIN-CONTAINING PROTEIN"/>
    <property type="match status" value="1"/>
</dbReference>
<accession>A0A7I8WEE0</accession>
<protein>
    <submittedName>
        <fullName evidence="2">DgyrCDS14642</fullName>
    </submittedName>
</protein>
<keyword evidence="1" id="KW-0732">Signal</keyword>
<dbReference type="PANTHER" id="PTHR45713">
    <property type="entry name" value="FTP DOMAIN-CONTAINING PROTEIN"/>
    <property type="match status" value="1"/>
</dbReference>
<proteinExistence type="predicted"/>
<dbReference type="OrthoDB" id="6102375at2759"/>
<organism evidence="2 3">
    <name type="scientific">Dimorphilus gyrociliatus</name>
    <dbReference type="NCBI Taxonomy" id="2664684"/>
    <lineage>
        <taxon>Eukaryota</taxon>
        <taxon>Metazoa</taxon>
        <taxon>Spiralia</taxon>
        <taxon>Lophotrochozoa</taxon>
        <taxon>Annelida</taxon>
        <taxon>Polychaeta</taxon>
        <taxon>Polychaeta incertae sedis</taxon>
        <taxon>Dinophilidae</taxon>
        <taxon>Dimorphilus</taxon>
    </lineage>
</organism>
<dbReference type="EMBL" id="CAJFCJ010000059">
    <property type="protein sequence ID" value="CAD5126541.1"/>
    <property type="molecule type" value="Genomic_DNA"/>
</dbReference>
<evidence type="ECO:0000313" key="2">
    <source>
        <dbReference type="EMBL" id="CAD5126541.1"/>
    </source>
</evidence>
<name>A0A7I8WEE0_9ANNE</name>
<feature type="chain" id="PRO_5029911657" evidence="1">
    <location>
        <begin position="19"/>
        <end position="375"/>
    </location>
</feature>
<comment type="caution">
    <text evidence="2">The sequence shown here is derived from an EMBL/GenBank/DDBJ whole genome shotgun (WGS) entry which is preliminary data.</text>
</comment>
<evidence type="ECO:0000313" key="3">
    <source>
        <dbReference type="Proteomes" id="UP000549394"/>
    </source>
</evidence>
<dbReference type="InterPro" id="IPR008979">
    <property type="entry name" value="Galactose-bd-like_sf"/>
</dbReference>
<keyword evidence="3" id="KW-1185">Reference proteome</keyword>
<evidence type="ECO:0000256" key="1">
    <source>
        <dbReference type="SAM" id="SignalP"/>
    </source>
</evidence>
<dbReference type="SUPFAM" id="SSF49785">
    <property type="entry name" value="Galactose-binding domain-like"/>
    <property type="match status" value="1"/>
</dbReference>